<sequence length="371" mass="40571">MTVPHNQIHSVIEEFRPDLRHYEEMYRDLHQHSELGKQEKRTSKIATSHLREVGYDVTTSIGGHGLADMDALPVKEMTGLSYASTSESVDTNEEKKPVMHACGHDAHVACAMDASTLLAKAKARWKGTLIVLFQPDEEHGAGARAMLDDGLYTKIPKPDLVLGQHLTPVKAGVVLIRPGVFMASAGSFRVTIFGCGAHGALPQDAIDPIVLAASIILMLNIRTFDAGVRDKVLAAVKRIIRGEAIASGVIKEPDVSLIVSYSSTVNDPTTSAKLKESFESYLSNNRTWQSPRITASEDFSLLASDIGVPSVFWNWGGVDPKIWEKYEKTNNSKLIAKTHQENYAPVLDPTIKTGIHAMSLAAFSFLQIVED</sequence>
<reference evidence="2" key="1">
    <citation type="journal article" date="2020" name="Stud. Mycol.">
        <title>101 Dothideomycetes genomes: a test case for predicting lifestyles and emergence of pathogens.</title>
        <authorList>
            <person name="Haridas S."/>
            <person name="Albert R."/>
            <person name="Binder M."/>
            <person name="Bloem J."/>
            <person name="Labutti K."/>
            <person name="Salamov A."/>
            <person name="Andreopoulos B."/>
            <person name="Baker S."/>
            <person name="Barry K."/>
            <person name="Bills G."/>
            <person name="Bluhm B."/>
            <person name="Cannon C."/>
            <person name="Castanera R."/>
            <person name="Culley D."/>
            <person name="Daum C."/>
            <person name="Ezra D."/>
            <person name="Gonzalez J."/>
            <person name="Henrissat B."/>
            <person name="Kuo A."/>
            <person name="Liang C."/>
            <person name="Lipzen A."/>
            <person name="Lutzoni F."/>
            <person name="Magnuson J."/>
            <person name="Mondo S."/>
            <person name="Nolan M."/>
            <person name="Ohm R."/>
            <person name="Pangilinan J."/>
            <person name="Park H.-J."/>
            <person name="Ramirez L."/>
            <person name="Alfaro M."/>
            <person name="Sun H."/>
            <person name="Tritt A."/>
            <person name="Yoshinaga Y."/>
            <person name="Zwiers L.-H."/>
            <person name="Turgeon B."/>
            <person name="Goodwin S."/>
            <person name="Spatafora J."/>
            <person name="Crous P."/>
            <person name="Grigoriev I."/>
        </authorList>
    </citation>
    <scope>NUCLEOTIDE SEQUENCE</scope>
    <source>
        <strain evidence="2">CBS 113818</strain>
    </source>
</reference>
<dbReference type="InterPro" id="IPR036264">
    <property type="entry name" value="Bact_exopeptidase_dim_dom"/>
</dbReference>
<dbReference type="EMBL" id="MU006216">
    <property type="protein sequence ID" value="KAF2832921.1"/>
    <property type="molecule type" value="Genomic_DNA"/>
</dbReference>
<dbReference type="Gene3D" id="3.40.630.10">
    <property type="entry name" value="Zn peptidases"/>
    <property type="match status" value="2"/>
</dbReference>
<dbReference type="GO" id="GO:0016787">
    <property type="term" value="F:hydrolase activity"/>
    <property type="evidence" value="ECO:0007669"/>
    <property type="project" value="InterPro"/>
</dbReference>
<evidence type="ECO:0000313" key="2">
    <source>
        <dbReference type="EMBL" id="KAF2832921.1"/>
    </source>
</evidence>
<name>A0A6A7AHZ5_9PLEO</name>
<dbReference type="OrthoDB" id="6119954at2759"/>
<dbReference type="SUPFAM" id="SSF53187">
    <property type="entry name" value="Zn-dependent exopeptidases"/>
    <property type="match status" value="1"/>
</dbReference>
<dbReference type="Proteomes" id="UP000799424">
    <property type="component" value="Unassembled WGS sequence"/>
</dbReference>
<protein>
    <recommendedName>
        <fullName evidence="4">Amidohydrolase</fullName>
    </recommendedName>
</protein>
<evidence type="ECO:0008006" key="4">
    <source>
        <dbReference type="Google" id="ProtNLM"/>
    </source>
</evidence>
<dbReference type="Gene3D" id="3.30.70.360">
    <property type="match status" value="1"/>
</dbReference>
<comment type="similarity">
    <text evidence="1">Belongs to the peptidase M20A family.</text>
</comment>
<dbReference type="PANTHER" id="PTHR11014">
    <property type="entry name" value="PEPTIDASE M20 FAMILY MEMBER"/>
    <property type="match status" value="1"/>
</dbReference>
<proteinExistence type="inferred from homology"/>
<accession>A0A6A7AHZ5</accession>
<gene>
    <name evidence="2" type="ORF">CC86DRAFT_414628</name>
</gene>
<organism evidence="2 3">
    <name type="scientific">Ophiobolus disseminans</name>
    <dbReference type="NCBI Taxonomy" id="1469910"/>
    <lineage>
        <taxon>Eukaryota</taxon>
        <taxon>Fungi</taxon>
        <taxon>Dikarya</taxon>
        <taxon>Ascomycota</taxon>
        <taxon>Pezizomycotina</taxon>
        <taxon>Dothideomycetes</taxon>
        <taxon>Pleosporomycetidae</taxon>
        <taxon>Pleosporales</taxon>
        <taxon>Pleosporineae</taxon>
        <taxon>Phaeosphaeriaceae</taxon>
        <taxon>Ophiobolus</taxon>
    </lineage>
</organism>
<dbReference type="SUPFAM" id="SSF55031">
    <property type="entry name" value="Bacterial exopeptidase dimerisation domain"/>
    <property type="match status" value="1"/>
</dbReference>
<dbReference type="InterPro" id="IPR002933">
    <property type="entry name" value="Peptidase_M20"/>
</dbReference>
<evidence type="ECO:0000256" key="1">
    <source>
        <dbReference type="ARBA" id="ARBA00006247"/>
    </source>
</evidence>
<dbReference type="PANTHER" id="PTHR11014:SF63">
    <property type="entry name" value="METALLOPEPTIDASE, PUTATIVE (AFU_ORTHOLOGUE AFUA_6G09600)-RELATED"/>
    <property type="match status" value="1"/>
</dbReference>
<keyword evidence="3" id="KW-1185">Reference proteome</keyword>
<dbReference type="Pfam" id="PF01546">
    <property type="entry name" value="Peptidase_M20"/>
    <property type="match status" value="1"/>
</dbReference>
<dbReference type="InterPro" id="IPR017439">
    <property type="entry name" value="Amidohydrolase"/>
</dbReference>
<evidence type="ECO:0000313" key="3">
    <source>
        <dbReference type="Proteomes" id="UP000799424"/>
    </source>
</evidence>
<dbReference type="AlphaFoldDB" id="A0A6A7AHZ5"/>